<organism evidence="1 2">
    <name type="scientific">Strongylus vulgaris</name>
    <name type="common">Blood worm</name>
    <dbReference type="NCBI Taxonomy" id="40348"/>
    <lineage>
        <taxon>Eukaryota</taxon>
        <taxon>Metazoa</taxon>
        <taxon>Ecdysozoa</taxon>
        <taxon>Nematoda</taxon>
        <taxon>Chromadorea</taxon>
        <taxon>Rhabditida</taxon>
        <taxon>Rhabditina</taxon>
        <taxon>Rhabditomorpha</taxon>
        <taxon>Strongyloidea</taxon>
        <taxon>Strongylidae</taxon>
        <taxon>Strongylus</taxon>
    </lineage>
</organism>
<dbReference type="AlphaFoldDB" id="A0A3P7LNX0"/>
<dbReference type="EMBL" id="UYYB01127966">
    <property type="protein sequence ID" value="VDM84155.1"/>
    <property type="molecule type" value="Genomic_DNA"/>
</dbReference>
<gene>
    <name evidence="1" type="ORF">SVUK_LOCUS19153</name>
</gene>
<proteinExistence type="predicted"/>
<dbReference type="Proteomes" id="UP000270094">
    <property type="component" value="Unassembled WGS sequence"/>
</dbReference>
<name>A0A3P7LNX0_STRVU</name>
<sequence>MFLKRFYTMWERLKKEKTKKKCFPIWTSTMICN</sequence>
<evidence type="ECO:0000313" key="1">
    <source>
        <dbReference type="EMBL" id="VDM84155.1"/>
    </source>
</evidence>
<reference evidence="1 2" key="1">
    <citation type="submission" date="2018-11" db="EMBL/GenBank/DDBJ databases">
        <authorList>
            <consortium name="Pathogen Informatics"/>
        </authorList>
    </citation>
    <scope>NUCLEOTIDE SEQUENCE [LARGE SCALE GENOMIC DNA]</scope>
</reference>
<evidence type="ECO:0000313" key="2">
    <source>
        <dbReference type="Proteomes" id="UP000270094"/>
    </source>
</evidence>
<feature type="non-terminal residue" evidence="1">
    <location>
        <position position="33"/>
    </location>
</feature>
<keyword evidence="2" id="KW-1185">Reference proteome</keyword>
<protein>
    <submittedName>
        <fullName evidence="1">Uncharacterized protein</fullName>
    </submittedName>
</protein>
<accession>A0A3P7LNX0</accession>